<feature type="region of interest" description="Disordered" evidence="1">
    <location>
        <begin position="1"/>
        <end position="20"/>
    </location>
</feature>
<dbReference type="Proteomes" id="UP000502035">
    <property type="component" value="Chromosome"/>
</dbReference>
<sequence length="463" mass="49428">MFDGQLTQIQGPPPGGSGGVLAASKIREWKDALAAALEDAGRLDDDAKVEAIRALEEAVCVTTAAQAWLARELDASQRSQQAAAGLPAAKQGHGVAQQVALARRESPDRGKRHLGLAKIAATELPHTWDAWRAGRITEWKATIVARETACLTIEDRLEVDRLVASDPAAIEAMGDGEVAGACLREAARLDAASVTARRRRAESERRVTLRPAPDTMTYLTALLPVKDGVAVHAILSQAAAAARASGDNRTRGQVMADALVAAVLGRRTAQPTQSEPAQSEPTHGPRVSLGLVMTDGTLFGTADGPAHIDGFGPIPAELAREIVADACDRDEEVWLRRLYTSPATGELLSMDARGRRFRGGLARFIRLRDQVCRTPWCDAPIRHTDHARRNADGGHTDDSNGQGLCEACNYAKDAPGWRARPGPEGTIETTSPTGHTHTTRPPPIATIMSRQLPALTIDYVLAS</sequence>
<name>A0A6G7YH67_9ACTN</name>
<evidence type="ECO:0000256" key="1">
    <source>
        <dbReference type="SAM" id="MobiDB-lite"/>
    </source>
</evidence>
<gene>
    <name evidence="3" type="ORF">G7071_12600</name>
</gene>
<dbReference type="CDD" id="cd00085">
    <property type="entry name" value="HNHc"/>
    <property type="match status" value="1"/>
</dbReference>
<evidence type="ECO:0000259" key="2">
    <source>
        <dbReference type="SMART" id="SM00507"/>
    </source>
</evidence>
<evidence type="ECO:0000313" key="4">
    <source>
        <dbReference type="Proteomes" id="UP000502035"/>
    </source>
</evidence>
<keyword evidence="4" id="KW-1185">Reference proteome</keyword>
<organism evidence="3 4">
    <name type="scientific">Nocardioides piscis</name>
    <dbReference type="NCBI Taxonomy" id="2714938"/>
    <lineage>
        <taxon>Bacteria</taxon>
        <taxon>Bacillati</taxon>
        <taxon>Actinomycetota</taxon>
        <taxon>Actinomycetes</taxon>
        <taxon>Propionibacteriales</taxon>
        <taxon>Nocardioidaceae</taxon>
        <taxon>Nocardioides</taxon>
    </lineage>
</organism>
<evidence type="ECO:0000313" key="3">
    <source>
        <dbReference type="EMBL" id="QIK76143.1"/>
    </source>
</evidence>
<dbReference type="KEGG" id="npi:G7071_12600"/>
<feature type="region of interest" description="Disordered" evidence="1">
    <location>
        <begin position="416"/>
        <end position="444"/>
    </location>
</feature>
<dbReference type="EMBL" id="CP049866">
    <property type="protein sequence ID" value="QIK76143.1"/>
    <property type="molecule type" value="Genomic_DNA"/>
</dbReference>
<dbReference type="RefSeq" id="WP_166319299.1">
    <property type="nucleotide sequence ID" value="NZ_CP049866.1"/>
</dbReference>
<accession>A0A6G7YH67</accession>
<feature type="domain" description="HNH nuclease" evidence="2">
    <location>
        <begin position="360"/>
        <end position="410"/>
    </location>
</feature>
<dbReference type="SMART" id="SM00507">
    <property type="entry name" value="HNHc"/>
    <property type="match status" value="1"/>
</dbReference>
<dbReference type="InterPro" id="IPR003615">
    <property type="entry name" value="HNH_nuc"/>
</dbReference>
<feature type="compositionally biased region" description="Polar residues" evidence="1">
    <location>
        <begin position="1"/>
        <end position="10"/>
    </location>
</feature>
<dbReference type="AlphaFoldDB" id="A0A6G7YH67"/>
<reference evidence="3 4" key="1">
    <citation type="submission" date="2020-03" db="EMBL/GenBank/DDBJ databases">
        <title>Nocardioides sp. nov., isolated from fish.</title>
        <authorList>
            <person name="Hyun D.-W."/>
            <person name="Bae J.-W."/>
        </authorList>
    </citation>
    <scope>NUCLEOTIDE SEQUENCE [LARGE SCALE GENOMIC DNA]</scope>
    <source>
        <strain evidence="3 4">HDW12A</strain>
    </source>
</reference>
<feature type="compositionally biased region" description="Low complexity" evidence="1">
    <location>
        <begin position="425"/>
        <end position="436"/>
    </location>
</feature>
<protein>
    <submittedName>
        <fullName evidence="3">DUF222 domain-containing protein</fullName>
    </submittedName>
</protein>
<proteinExistence type="predicted"/>